<sequence>MVGGSDMPKTSTLEYKPGLHSPSLHCPPKADGQKTMEGFKCIYGRRSRQLVPSHSSSVSHIALFYFFHRVTLLRLQILECMK</sequence>
<dbReference type="AlphaFoldDB" id="A0A5B7GIC9"/>
<comment type="caution">
    <text evidence="2">The sequence shown here is derived from an EMBL/GenBank/DDBJ whole genome shotgun (WGS) entry which is preliminary data.</text>
</comment>
<keyword evidence="3" id="KW-1185">Reference proteome</keyword>
<dbReference type="OrthoDB" id="442731at2759"/>
<name>A0A5B7GIC9_PORTR</name>
<proteinExistence type="predicted"/>
<feature type="region of interest" description="Disordered" evidence="1">
    <location>
        <begin position="1"/>
        <end position="31"/>
    </location>
</feature>
<accession>A0A5B7GIC9</accession>
<dbReference type="EMBL" id="VSRR010016915">
    <property type="protein sequence ID" value="MPC59841.1"/>
    <property type="molecule type" value="Genomic_DNA"/>
</dbReference>
<dbReference type="Proteomes" id="UP000324222">
    <property type="component" value="Unassembled WGS sequence"/>
</dbReference>
<protein>
    <submittedName>
        <fullName evidence="2">Uncharacterized protein</fullName>
    </submittedName>
</protein>
<organism evidence="2 3">
    <name type="scientific">Portunus trituberculatus</name>
    <name type="common">Swimming crab</name>
    <name type="synonym">Neptunus trituberculatus</name>
    <dbReference type="NCBI Taxonomy" id="210409"/>
    <lineage>
        <taxon>Eukaryota</taxon>
        <taxon>Metazoa</taxon>
        <taxon>Ecdysozoa</taxon>
        <taxon>Arthropoda</taxon>
        <taxon>Crustacea</taxon>
        <taxon>Multicrustacea</taxon>
        <taxon>Malacostraca</taxon>
        <taxon>Eumalacostraca</taxon>
        <taxon>Eucarida</taxon>
        <taxon>Decapoda</taxon>
        <taxon>Pleocyemata</taxon>
        <taxon>Brachyura</taxon>
        <taxon>Eubrachyura</taxon>
        <taxon>Portunoidea</taxon>
        <taxon>Portunidae</taxon>
        <taxon>Portuninae</taxon>
        <taxon>Portunus</taxon>
    </lineage>
</organism>
<evidence type="ECO:0000256" key="1">
    <source>
        <dbReference type="SAM" id="MobiDB-lite"/>
    </source>
</evidence>
<evidence type="ECO:0000313" key="2">
    <source>
        <dbReference type="EMBL" id="MPC59841.1"/>
    </source>
</evidence>
<gene>
    <name evidence="2" type="ORF">E2C01_053869</name>
</gene>
<reference evidence="2 3" key="1">
    <citation type="submission" date="2019-05" db="EMBL/GenBank/DDBJ databases">
        <title>Another draft genome of Portunus trituberculatus and its Hox gene families provides insights of decapod evolution.</title>
        <authorList>
            <person name="Jeong J.-H."/>
            <person name="Song I."/>
            <person name="Kim S."/>
            <person name="Choi T."/>
            <person name="Kim D."/>
            <person name="Ryu S."/>
            <person name="Kim W."/>
        </authorList>
    </citation>
    <scope>NUCLEOTIDE SEQUENCE [LARGE SCALE GENOMIC DNA]</scope>
    <source>
        <tissue evidence="2">Muscle</tissue>
    </source>
</reference>
<evidence type="ECO:0000313" key="3">
    <source>
        <dbReference type="Proteomes" id="UP000324222"/>
    </source>
</evidence>